<proteinExistence type="predicted"/>
<dbReference type="InterPro" id="IPR032675">
    <property type="entry name" value="LRR_dom_sf"/>
</dbReference>
<keyword evidence="2" id="KW-1185">Reference proteome</keyword>
<comment type="caution">
    <text evidence="1">The sequence shown here is derived from an EMBL/GenBank/DDBJ whole genome shotgun (WGS) entry which is preliminary data.</text>
</comment>
<dbReference type="RefSeq" id="WP_253750873.1">
    <property type="nucleotide sequence ID" value="NZ_BAABKA010000064.1"/>
</dbReference>
<protein>
    <recommendedName>
        <fullName evidence="3">Leucine-rich repeat domain-containing protein</fullName>
    </recommendedName>
</protein>
<sequence>MNDFHTETPAGHREPGGTFLLAGSGFHHRMYFAGLPVLQAGELTEEPPERVAWLLHDETGFGTAEDVRDTAFPDELDQLLREVDPARVTALAVTGHGAGNAPRLLAEHAGRLTALRAVFLGLVDSEDWEISWIRHGDITPLLEAYPELERLEVRGSAGLELRPVTHERLKVLRFESGGLPGTVVRAVGASTFPALEHLELWLGEENYGGDSTRGDLDGILSGTGLPALRRLGLCDSEQQDEVAAAVAAAPVVSRLEELSLGMGTLTDRGAEALLSGQPLSHLRVLDLRHHFLTDAMMARVRDALPRVTVDLEEQDSPEDDGWMYVAVSE</sequence>
<dbReference type="NCBIfam" id="NF038076">
    <property type="entry name" value="fam_STM4015"/>
    <property type="match status" value="1"/>
</dbReference>
<evidence type="ECO:0000313" key="2">
    <source>
        <dbReference type="Proteomes" id="UP001139648"/>
    </source>
</evidence>
<evidence type="ECO:0000313" key="1">
    <source>
        <dbReference type="EMBL" id="MCP2361525.1"/>
    </source>
</evidence>
<gene>
    <name evidence="1" type="ORF">HD597_008545</name>
</gene>
<dbReference type="InterPro" id="IPR047722">
    <property type="entry name" value="STM4015-like"/>
</dbReference>
<dbReference type="AlphaFoldDB" id="A0A9X2K6I4"/>
<organism evidence="1 2">
    <name type="scientific">Nonomuraea thailandensis</name>
    <dbReference type="NCBI Taxonomy" id="1188745"/>
    <lineage>
        <taxon>Bacteria</taxon>
        <taxon>Bacillati</taxon>
        <taxon>Actinomycetota</taxon>
        <taxon>Actinomycetes</taxon>
        <taxon>Streptosporangiales</taxon>
        <taxon>Streptosporangiaceae</taxon>
        <taxon>Nonomuraea</taxon>
    </lineage>
</organism>
<dbReference type="SUPFAM" id="SSF52047">
    <property type="entry name" value="RNI-like"/>
    <property type="match status" value="1"/>
</dbReference>
<name>A0A9X2K6I4_9ACTN</name>
<reference evidence="1" key="1">
    <citation type="submission" date="2022-06" db="EMBL/GenBank/DDBJ databases">
        <title>Sequencing the genomes of 1000 actinobacteria strains.</title>
        <authorList>
            <person name="Klenk H.-P."/>
        </authorList>
    </citation>
    <scope>NUCLEOTIDE SEQUENCE</scope>
    <source>
        <strain evidence="1">DSM 46694</strain>
    </source>
</reference>
<dbReference type="Gene3D" id="3.80.10.10">
    <property type="entry name" value="Ribonuclease Inhibitor"/>
    <property type="match status" value="1"/>
</dbReference>
<evidence type="ECO:0008006" key="3">
    <source>
        <dbReference type="Google" id="ProtNLM"/>
    </source>
</evidence>
<dbReference type="EMBL" id="JAMZEB010000002">
    <property type="protein sequence ID" value="MCP2361525.1"/>
    <property type="molecule type" value="Genomic_DNA"/>
</dbReference>
<accession>A0A9X2K6I4</accession>
<dbReference type="Proteomes" id="UP001139648">
    <property type="component" value="Unassembled WGS sequence"/>
</dbReference>